<dbReference type="OrthoDB" id="8549922at2"/>
<organism evidence="2 3">
    <name type="scientific">Rhizobium etli bv. mimosae str. IE4771</name>
    <dbReference type="NCBI Taxonomy" id="1432050"/>
    <lineage>
        <taxon>Bacteria</taxon>
        <taxon>Pseudomonadati</taxon>
        <taxon>Pseudomonadota</taxon>
        <taxon>Alphaproteobacteria</taxon>
        <taxon>Hyphomicrobiales</taxon>
        <taxon>Rhizobiaceae</taxon>
        <taxon>Rhizobium/Agrobacterium group</taxon>
        <taxon>Rhizobium</taxon>
    </lineage>
</organism>
<sequence>MHFDIVHAADPRFYGGSSSAVRVEIQAARQFGLSTALLPFLGVSDIRSRRFEERLLDVLERQDVPWLTGEEAVECDILFAHNPLAFTHMPTRPLRLRSKVVLLSVQHPPFDGAGNAQYSIDVVKRNLERMFGAPVIFAPVGPRVRNQFEDIIAGRPELLRHDLFNLIDLAEWPIRTAQPPRERAVIGRHSRRDLLKWPDTEAELRAAYPDLGNVQIKVMGGVPDQLVPLIGSNWNILPYSNSGVSQFLNRLDFYVFFHSRRWVEAFGIGIAEAMASGLVTILDPSFRDLFEDGAVYCRPEETTNVLERFLASPEAFSAQSAAARTLVEKKFSKSRYPERMRAIYDELGLCSPAALATVGKAVGADAFSGSSGHATVRSGPRRSQRSLMGRRRVLFVATNGIGLGHITRLMAIAERMSPDMEPVFLTMSAGSSIIEARGHPVDYTPSASKIGVTDDSWNEVFAQELLTAVEAFAINSVVFDSNHPYPGLLKVLTARPDLNWVWIRRGMWASCHSLDPSMQHRFDMVIEPGEFAADEDHGITAQLRAGVIGVSPILLVDNDDRLSRAEAASALAVDPAGLVAVVQLGSERNFDVSRLRPAIIDGLLKHGVQVVDAVNPLAPKREDHIGGTFQKAIYPIARYFNAVDLMITNAGYNSFHECIYGGIPAIFVPNEAPEMDEQAVRAAYVQSSGLGLCLRSVDAERAHEAIERALSEDFLAQHRERASRIVFANGAREAALAIEELAFSVRTDRALGGSIARV</sequence>
<dbReference type="InterPro" id="IPR007235">
    <property type="entry name" value="Glyco_trans_28_C"/>
</dbReference>
<dbReference type="KEGG" id="rei:IE4771_PD00638"/>
<dbReference type="Pfam" id="PF04101">
    <property type="entry name" value="Glyco_tran_28_C"/>
    <property type="match status" value="1"/>
</dbReference>
<dbReference type="GO" id="GO:0016758">
    <property type="term" value="F:hexosyltransferase activity"/>
    <property type="evidence" value="ECO:0007669"/>
    <property type="project" value="InterPro"/>
</dbReference>
<evidence type="ECO:0000313" key="2">
    <source>
        <dbReference type="EMBL" id="AIC31192.1"/>
    </source>
</evidence>
<proteinExistence type="predicted"/>
<accession>A0A060IBS1</accession>
<name>A0A060IBS1_RHIET</name>
<gene>
    <name evidence="2" type="ORF">IE4771_PD00638</name>
</gene>
<evidence type="ECO:0000259" key="1">
    <source>
        <dbReference type="Pfam" id="PF04101"/>
    </source>
</evidence>
<reference evidence="2 3" key="1">
    <citation type="submission" date="2013-12" db="EMBL/GenBank/DDBJ databases">
        <title>Complete genome sequence of Rhizobium etli bv. mimosae IE4771.</title>
        <authorList>
            <person name="Bustos P."/>
            <person name="Santamaria R.I."/>
            <person name="Lozano L."/>
            <person name="Ormeno-Orrillo E."/>
            <person name="Rogel M.A."/>
            <person name="Romero D."/>
            <person name="Cevallos M.A."/>
            <person name="Martinez-Romero E."/>
            <person name="Gonzalez V."/>
        </authorList>
    </citation>
    <scope>NUCLEOTIDE SEQUENCE [LARGE SCALE GENOMIC DNA]</scope>
    <source>
        <strain evidence="2 3">IE4771</strain>
        <plasmid evidence="3">Plasmid pRetIE4771d</plasmid>
    </source>
</reference>
<dbReference type="HOGENOM" id="CLU_378853_0_0_5"/>
<dbReference type="Proteomes" id="UP000027180">
    <property type="component" value="Plasmid pRetIE4771d"/>
</dbReference>
<keyword evidence="2" id="KW-0614">Plasmid</keyword>
<dbReference type="Gene3D" id="3.40.50.2000">
    <property type="entry name" value="Glycogen Phosphorylase B"/>
    <property type="match status" value="2"/>
</dbReference>
<dbReference type="AlphaFoldDB" id="A0A060IBS1"/>
<feature type="domain" description="Glycosyl transferase family 28 C-terminal" evidence="1">
    <location>
        <begin position="636"/>
        <end position="721"/>
    </location>
</feature>
<dbReference type="PANTHER" id="PTHR21015">
    <property type="entry name" value="UDP-N-ACETYLGLUCOSAMINE--N-ACETYLMURAMYL-(PENTAPEPTIDE) PYROPHOSPHORYL-UNDECAPRENOL N-ACETYLGLUCOSAMINE TRANSFERASE 1"/>
    <property type="match status" value="1"/>
</dbReference>
<protein>
    <submittedName>
        <fullName evidence="2">Glycosyltransferase family 28 protein</fullName>
    </submittedName>
</protein>
<dbReference type="EMBL" id="CP006990">
    <property type="protein sequence ID" value="AIC31192.1"/>
    <property type="molecule type" value="Genomic_DNA"/>
</dbReference>
<dbReference type="SUPFAM" id="SSF53756">
    <property type="entry name" value="UDP-Glycosyltransferase/glycogen phosphorylase"/>
    <property type="match status" value="2"/>
</dbReference>
<geneLocation type="plasmid" evidence="2 3">
    <name>pRetIE4771d</name>
</geneLocation>
<dbReference type="RefSeq" id="WP_040142295.1">
    <property type="nucleotide sequence ID" value="NZ_CP006990.1"/>
</dbReference>
<evidence type="ECO:0000313" key="3">
    <source>
        <dbReference type="Proteomes" id="UP000027180"/>
    </source>
</evidence>
<dbReference type="PANTHER" id="PTHR21015:SF22">
    <property type="entry name" value="GLYCOSYLTRANSFERASE"/>
    <property type="match status" value="1"/>
</dbReference>